<dbReference type="InterPro" id="IPR058711">
    <property type="entry name" value="SCO6045-like_C"/>
</dbReference>
<reference evidence="3 4" key="1">
    <citation type="submission" date="2020-08" db="EMBL/GenBank/DDBJ databases">
        <title>Sequencing the genomes of 1000 actinobacteria strains.</title>
        <authorList>
            <person name="Klenk H.-P."/>
        </authorList>
    </citation>
    <scope>NUCLEOTIDE SEQUENCE [LARGE SCALE GENOMIC DNA]</scope>
    <source>
        <strain evidence="3 4">DSM 44230</strain>
    </source>
</reference>
<feature type="compositionally biased region" description="Basic residues" evidence="1">
    <location>
        <begin position="102"/>
        <end position="114"/>
    </location>
</feature>
<feature type="domain" description="SCO6045-like C-terminal" evidence="2">
    <location>
        <begin position="10"/>
        <end position="96"/>
    </location>
</feature>
<evidence type="ECO:0000256" key="1">
    <source>
        <dbReference type="SAM" id="MobiDB-lite"/>
    </source>
</evidence>
<dbReference type="RefSeq" id="WP_185002841.1">
    <property type="nucleotide sequence ID" value="NZ_BAAAUI010000002.1"/>
</dbReference>
<comment type="caution">
    <text evidence="3">The sequence shown here is derived from an EMBL/GenBank/DDBJ whole genome shotgun (WGS) entry which is preliminary data.</text>
</comment>
<protein>
    <recommendedName>
        <fullName evidence="2">SCO6045-like C-terminal domain-containing protein</fullName>
    </recommendedName>
</protein>
<sequence>MTTPDRTRLAKAQAELLQALLADGPPPPGFDPTRLQAQTLALRAKRRRVTAALRPDLPEHLGPRFRPLFDEYATTHPRHEGVGARTDANTFADWLTQSGHLPKPRPRWWPRRRP</sequence>
<keyword evidence="4" id="KW-1185">Reference proteome</keyword>
<dbReference type="AlphaFoldDB" id="A0A7W7CBT2"/>
<dbReference type="Pfam" id="PF26136">
    <property type="entry name" value="SCO6045_C"/>
    <property type="match status" value="1"/>
</dbReference>
<proteinExistence type="predicted"/>
<name>A0A7W7CBT2_9PSEU</name>
<evidence type="ECO:0000313" key="4">
    <source>
        <dbReference type="Proteomes" id="UP000533598"/>
    </source>
</evidence>
<organism evidence="3 4">
    <name type="scientific">Crossiella cryophila</name>
    <dbReference type="NCBI Taxonomy" id="43355"/>
    <lineage>
        <taxon>Bacteria</taxon>
        <taxon>Bacillati</taxon>
        <taxon>Actinomycetota</taxon>
        <taxon>Actinomycetes</taxon>
        <taxon>Pseudonocardiales</taxon>
        <taxon>Pseudonocardiaceae</taxon>
        <taxon>Crossiella</taxon>
    </lineage>
</organism>
<gene>
    <name evidence="3" type="ORF">HNR67_003114</name>
</gene>
<dbReference type="Proteomes" id="UP000533598">
    <property type="component" value="Unassembled WGS sequence"/>
</dbReference>
<evidence type="ECO:0000259" key="2">
    <source>
        <dbReference type="Pfam" id="PF26136"/>
    </source>
</evidence>
<feature type="region of interest" description="Disordered" evidence="1">
    <location>
        <begin position="76"/>
        <end position="114"/>
    </location>
</feature>
<evidence type="ECO:0000313" key="3">
    <source>
        <dbReference type="EMBL" id="MBB4676996.1"/>
    </source>
</evidence>
<accession>A0A7W7CBT2</accession>
<dbReference type="EMBL" id="JACHMH010000001">
    <property type="protein sequence ID" value="MBB4676996.1"/>
    <property type="molecule type" value="Genomic_DNA"/>
</dbReference>